<dbReference type="Pfam" id="PF01494">
    <property type="entry name" value="FAD_binding_3"/>
    <property type="match status" value="1"/>
</dbReference>
<reference evidence="5" key="1">
    <citation type="journal article" date="2019" name="Int. J. Syst. Evol. Microbiol.">
        <title>The Global Catalogue of Microorganisms (GCM) 10K type strain sequencing project: providing services to taxonomists for standard genome sequencing and annotation.</title>
        <authorList>
            <consortium name="The Broad Institute Genomics Platform"/>
            <consortium name="The Broad Institute Genome Sequencing Center for Infectious Disease"/>
            <person name="Wu L."/>
            <person name="Ma J."/>
        </authorList>
    </citation>
    <scope>NUCLEOTIDE SEQUENCE [LARGE SCALE GENOMIC DNA]</scope>
    <source>
        <strain evidence="5">CGMCC 1.15480</strain>
    </source>
</reference>
<accession>A0ABQ1NTY6</accession>
<dbReference type="PANTHER" id="PTHR13789:SF309">
    <property type="entry name" value="PUTATIVE (AFU_ORTHOLOGUE AFUA_6G14510)-RELATED"/>
    <property type="match status" value="1"/>
</dbReference>
<feature type="domain" description="FAD-binding" evidence="3">
    <location>
        <begin position="5"/>
        <end position="343"/>
    </location>
</feature>
<protein>
    <recommendedName>
        <fullName evidence="3">FAD-binding domain-containing protein</fullName>
    </recommendedName>
</protein>
<dbReference type="InterPro" id="IPR002938">
    <property type="entry name" value="FAD-bd"/>
</dbReference>
<dbReference type="PANTHER" id="PTHR13789">
    <property type="entry name" value="MONOOXYGENASE"/>
    <property type="match status" value="1"/>
</dbReference>
<keyword evidence="2" id="KW-0503">Monooxygenase</keyword>
<dbReference type="SUPFAM" id="SSF51905">
    <property type="entry name" value="FAD/NAD(P)-binding domain"/>
    <property type="match status" value="1"/>
</dbReference>
<gene>
    <name evidence="4" type="ORF">GCM10011512_09460</name>
</gene>
<sequence>MSVEKVLIVGGGFTGLTAGIALARRGVAVTLVERAKAWARVGHGLTIQGNALRVFKDLGVLDDIIARGFPEEDGVTLYFADGRTMSHLQTPRTGGDDLPPTIGVLRPDVHEVLVSKAESLGVEIRLGQELASFQDDGTAATSVLTDGTTETWDLIIIAEGIKSRTRAELGITEDRAPTGLGIWRAVTDRKPEMHGGIAFPASDDGGAYKVGYTPVSATQCYVFVLCRPQRVDNGLADHQEVRRLMENFHGEFDWIRESIDENTFMNFQQIEWIFVEGPWHRGRVLAIGEAVHAVPPLIAQGAALCLEDALLLAEHITEDGDLQTQLTAFHDRRLPRIRGVVDASLQLAHWEQNPGTPDADPGRVMAESLLALVAAP</sequence>
<dbReference type="Gene3D" id="3.50.50.60">
    <property type="entry name" value="FAD/NAD(P)-binding domain"/>
    <property type="match status" value="1"/>
</dbReference>
<name>A0ABQ1NTY6_9MICC</name>
<evidence type="ECO:0000259" key="3">
    <source>
        <dbReference type="Pfam" id="PF01494"/>
    </source>
</evidence>
<keyword evidence="1" id="KW-0560">Oxidoreductase</keyword>
<dbReference type="PRINTS" id="PR00420">
    <property type="entry name" value="RNGMNOXGNASE"/>
</dbReference>
<evidence type="ECO:0000313" key="4">
    <source>
        <dbReference type="EMBL" id="GGC84733.1"/>
    </source>
</evidence>
<evidence type="ECO:0000256" key="1">
    <source>
        <dbReference type="ARBA" id="ARBA00023002"/>
    </source>
</evidence>
<keyword evidence="5" id="KW-1185">Reference proteome</keyword>
<organism evidence="4 5">
    <name type="scientific">Tersicoccus solisilvae</name>
    <dbReference type="NCBI Taxonomy" id="1882339"/>
    <lineage>
        <taxon>Bacteria</taxon>
        <taxon>Bacillati</taxon>
        <taxon>Actinomycetota</taxon>
        <taxon>Actinomycetes</taxon>
        <taxon>Micrococcales</taxon>
        <taxon>Micrococcaceae</taxon>
        <taxon>Tersicoccus</taxon>
    </lineage>
</organism>
<evidence type="ECO:0000313" key="5">
    <source>
        <dbReference type="Proteomes" id="UP000597761"/>
    </source>
</evidence>
<proteinExistence type="predicted"/>
<dbReference type="InterPro" id="IPR036188">
    <property type="entry name" value="FAD/NAD-bd_sf"/>
</dbReference>
<dbReference type="Gene3D" id="3.30.9.10">
    <property type="entry name" value="D-Amino Acid Oxidase, subunit A, domain 2"/>
    <property type="match status" value="1"/>
</dbReference>
<evidence type="ECO:0000256" key="2">
    <source>
        <dbReference type="ARBA" id="ARBA00023033"/>
    </source>
</evidence>
<dbReference type="EMBL" id="BMJI01000003">
    <property type="protein sequence ID" value="GGC84733.1"/>
    <property type="molecule type" value="Genomic_DNA"/>
</dbReference>
<dbReference type="Proteomes" id="UP000597761">
    <property type="component" value="Unassembled WGS sequence"/>
</dbReference>
<comment type="caution">
    <text evidence="4">The sequence shown here is derived from an EMBL/GenBank/DDBJ whole genome shotgun (WGS) entry which is preliminary data.</text>
</comment>
<dbReference type="InterPro" id="IPR050493">
    <property type="entry name" value="FAD-dep_Monooxygenase_BioMet"/>
</dbReference>